<feature type="region of interest" description="Disordered" evidence="1">
    <location>
        <begin position="1"/>
        <end position="45"/>
    </location>
</feature>
<accession>A0A2H3CG26</accession>
<proteinExistence type="predicted"/>
<evidence type="ECO:0000256" key="1">
    <source>
        <dbReference type="SAM" id="MobiDB-lite"/>
    </source>
</evidence>
<dbReference type="EMBL" id="KZ293722">
    <property type="protein sequence ID" value="PBK82039.1"/>
    <property type="molecule type" value="Genomic_DNA"/>
</dbReference>
<dbReference type="AlphaFoldDB" id="A0A2H3CG26"/>
<feature type="region of interest" description="Disordered" evidence="1">
    <location>
        <begin position="174"/>
        <end position="243"/>
    </location>
</feature>
<reference evidence="3" key="1">
    <citation type="journal article" date="2017" name="Nat. Ecol. Evol.">
        <title>Genome expansion and lineage-specific genetic innovations in the forest pathogenic fungi Armillaria.</title>
        <authorList>
            <person name="Sipos G."/>
            <person name="Prasanna A.N."/>
            <person name="Walter M.C."/>
            <person name="O'Connor E."/>
            <person name="Balint B."/>
            <person name="Krizsan K."/>
            <person name="Kiss B."/>
            <person name="Hess J."/>
            <person name="Varga T."/>
            <person name="Slot J."/>
            <person name="Riley R."/>
            <person name="Boka B."/>
            <person name="Rigling D."/>
            <person name="Barry K."/>
            <person name="Lee J."/>
            <person name="Mihaltcheva S."/>
            <person name="LaButti K."/>
            <person name="Lipzen A."/>
            <person name="Waldron R."/>
            <person name="Moloney N.M."/>
            <person name="Sperisen C."/>
            <person name="Kredics L."/>
            <person name="Vagvoelgyi C."/>
            <person name="Patrignani A."/>
            <person name="Fitzpatrick D."/>
            <person name="Nagy I."/>
            <person name="Doyle S."/>
            <person name="Anderson J.B."/>
            <person name="Grigoriev I.V."/>
            <person name="Gueldener U."/>
            <person name="Muensterkoetter M."/>
            <person name="Nagy L.G."/>
        </authorList>
    </citation>
    <scope>NUCLEOTIDE SEQUENCE [LARGE SCALE GENOMIC DNA]</scope>
    <source>
        <strain evidence="3">Ar21-2</strain>
    </source>
</reference>
<organism evidence="2 3">
    <name type="scientific">Armillaria gallica</name>
    <name type="common">Bulbous honey fungus</name>
    <name type="synonym">Armillaria bulbosa</name>
    <dbReference type="NCBI Taxonomy" id="47427"/>
    <lineage>
        <taxon>Eukaryota</taxon>
        <taxon>Fungi</taxon>
        <taxon>Dikarya</taxon>
        <taxon>Basidiomycota</taxon>
        <taxon>Agaricomycotina</taxon>
        <taxon>Agaricomycetes</taxon>
        <taxon>Agaricomycetidae</taxon>
        <taxon>Agaricales</taxon>
        <taxon>Marasmiineae</taxon>
        <taxon>Physalacriaceae</taxon>
        <taxon>Armillaria</taxon>
    </lineage>
</organism>
<feature type="compositionally biased region" description="Low complexity" evidence="1">
    <location>
        <begin position="190"/>
        <end position="202"/>
    </location>
</feature>
<feature type="compositionally biased region" description="Polar residues" evidence="1">
    <location>
        <begin position="1"/>
        <end position="17"/>
    </location>
</feature>
<sequence>MSTPTSNPDQEWASQIWQPAPQRRCEHTAPITGPEPPYPNPPTNTSQVGRIPSPNQGMPHQGQAMFAELPHQRYPSPPHRAGTYRLCSMNQTMTGPMQRILDLNIIQTSLPTLPGTNQYPLMMPQPLPLLNWPQNQRSSPSMTLMMNLFHHTPCQEIAPGHYAPLGPYPDPTGWEQYKSQSWHPDHTEQESSTSEDSQMSQTHQTLTPMPRTPSPLDSEDSQSLNASTCSNSTITEGHEPRAIHLTPLGPTMSGPTSLPLTKKCLALNELPPGKFDRQTLTLEPIEASGIPTSGSPWTDSSQPIKETTSNLIMSRPRSQPTYLPMDTNNYTDLHTGGPGYIPFNLRQTMNSYSWRLNSWSFLTNWMNDYGRRGKTTYNRFVYDDKTFGHRFQPSQIVEDVPEFYLGNPFPLPDLPPQRPTISQ</sequence>
<feature type="compositionally biased region" description="Pro residues" evidence="1">
    <location>
        <begin position="33"/>
        <end position="42"/>
    </location>
</feature>
<evidence type="ECO:0000313" key="3">
    <source>
        <dbReference type="Proteomes" id="UP000217790"/>
    </source>
</evidence>
<dbReference type="InParanoid" id="A0A2H3CG26"/>
<evidence type="ECO:0000313" key="2">
    <source>
        <dbReference type="EMBL" id="PBK82039.1"/>
    </source>
</evidence>
<gene>
    <name evidence="2" type="ORF">ARMGADRAFT_1090716</name>
</gene>
<dbReference type="Proteomes" id="UP000217790">
    <property type="component" value="Unassembled WGS sequence"/>
</dbReference>
<name>A0A2H3CG26_ARMGA</name>
<keyword evidence="3" id="KW-1185">Reference proteome</keyword>
<feature type="compositionally biased region" description="Polar residues" evidence="1">
    <location>
        <begin position="221"/>
        <end position="235"/>
    </location>
</feature>
<protein>
    <submittedName>
        <fullName evidence="2">Uncharacterized protein</fullName>
    </submittedName>
</protein>